<accession>A0A2J6WF67</accession>
<protein>
    <submittedName>
        <fullName evidence="1">DUF3783 domain-containing protein</fullName>
    </submittedName>
</protein>
<dbReference type="RefSeq" id="WP_416085431.1">
    <property type="nucleotide sequence ID" value="NZ_JBNARP010000003.1"/>
</dbReference>
<evidence type="ECO:0000313" key="1">
    <source>
        <dbReference type="EMBL" id="PMP68153.1"/>
    </source>
</evidence>
<dbReference type="EMBL" id="PNIX01000007">
    <property type="protein sequence ID" value="PMP84411.1"/>
    <property type="molecule type" value="Genomic_DNA"/>
</dbReference>
<evidence type="ECO:0000313" key="3">
    <source>
        <dbReference type="Proteomes" id="UP000236910"/>
    </source>
</evidence>
<dbReference type="Proteomes" id="UP000236910">
    <property type="component" value="Unassembled WGS sequence"/>
</dbReference>
<name>A0A2J6WF67_9BACT</name>
<dbReference type="Pfam" id="PF12646">
    <property type="entry name" value="DUF3783"/>
    <property type="match status" value="1"/>
</dbReference>
<dbReference type="InterPro" id="IPR016621">
    <property type="entry name" value="UCP014543"/>
</dbReference>
<gene>
    <name evidence="2" type="ORF">C0175_00115</name>
    <name evidence="1" type="ORF">C0189_01870</name>
</gene>
<proteinExistence type="predicted"/>
<sequence>MGKKFILLGNFTNEEIVKIMQKVKEAINTEDLIFATLTDTVKEWKVKDWLKELEEEDEYFKKQKEKR</sequence>
<reference evidence="3 4" key="1">
    <citation type="submission" date="2018-01" db="EMBL/GenBank/DDBJ databases">
        <title>Metagenomic assembled genomes from two thermal pools in the Uzon Caldera, Kamchatka, Russia.</title>
        <authorList>
            <person name="Wilkins L."/>
            <person name="Ettinger C."/>
        </authorList>
    </citation>
    <scope>NUCLEOTIDE SEQUENCE [LARGE SCALE GENOMIC DNA]</scope>
    <source>
        <strain evidence="2">ARK-10</strain>
        <strain evidence="1">ZAV-07</strain>
    </source>
</reference>
<organism evidence="1 4">
    <name type="scientific">Caldisericum exile</name>
    <dbReference type="NCBI Taxonomy" id="693075"/>
    <lineage>
        <taxon>Bacteria</taxon>
        <taxon>Pseudomonadati</taxon>
        <taxon>Caldisericota/Cryosericota group</taxon>
        <taxon>Caldisericota</taxon>
        <taxon>Caldisericia</taxon>
        <taxon>Caldisericales</taxon>
        <taxon>Caldisericaceae</taxon>
        <taxon>Caldisericum</taxon>
    </lineage>
</organism>
<dbReference type="AlphaFoldDB" id="A0A2J6WF67"/>
<evidence type="ECO:0000313" key="4">
    <source>
        <dbReference type="Proteomes" id="UP000237040"/>
    </source>
</evidence>
<comment type="caution">
    <text evidence="1">The sequence shown here is derived from an EMBL/GenBank/DDBJ whole genome shotgun (WGS) entry which is preliminary data.</text>
</comment>
<dbReference type="EMBL" id="PNIL01000027">
    <property type="protein sequence ID" value="PMP68153.1"/>
    <property type="molecule type" value="Genomic_DNA"/>
</dbReference>
<evidence type="ECO:0000313" key="2">
    <source>
        <dbReference type="EMBL" id="PMP84411.1"/>
    </source>
</evidence>
<dbReference type="Proteomes" id="UP000237040">
    <property type="component" value="Unassembled WGS sequence"/>
</dbReference>